<keyword evidence="3" id="KW-1185">Reference proteome</keyword>
<gene>
    <name evidence="2" type="ORF">ABID21_000525</name>
</gene>
<evidence type="ECO:0000256" key="1">
    <source>
        <dbReference type="SAM" id="Phobius"/>
    </source>
</evidence>
<feature type="transmembrane region" description="Helical" evidence="1">
    <location>
        <begin position="12"/>
        <end position="31"/>
    </location>
</feature>
<reference evidence="2 3" key="1">
    <citation type="submission" date="2024-06" db="EMBL/GenBank/DDBJ databases">
        <title>Genomic Encyclopedia of Type Strains, Phase IV (KMG-IV): sequencing the most valuable type-strain genomes for metagenomic binning, comparative biology and taxonomic classification.</title>
        <authorList>
            <person name="Goeker M."/>
        </authorList>
    </citation>
    <scope>NUCLEOTIDE SEQUENCE [LARGE SCALE GENOMIC DNA]</scope>
    <source>
        <strain evidence="2 3">DSM 105042</strain>
    </source>
</reference>
<organism evidence="2 3">
    <name type="scientific">Pseudorhizobium tarimense</name>
    <dbReference type="NCBI Taxonomy" id="1079109"/>
    <lineage>
        <taxon>Bacteria</taxon>
        <taxon>Pseudomonadati</taxon>
        <taxon>Pseudomonadota</taxon>
        <taxon>Alphaproteobacteria</taxon>
        <taxon>Hyphomicrobiales</taxon>
        <taxon>Rhizobiaceae</taxon>
        <taxon>Rhizobium/Agrobacterium group</taxon>
        <taxon>Pseudorhizobium</taxon>
    </lineage>
</organism>
<comment type="caution">
    <text evidence="2">The sequence shown here is derived from an EMBL/GenBank/DDBJ whole genome shotgun (WGS) entry which is preliminary data.</text>
</comment>
<evidence type="ECO:0000313" key="3">
    <source>
        <dbReference type="Proteomes" id="UP001549031"/>
    </source>
</evidence>
<keyword evidence="1" id="KW-0812">Transmembrane</keyword>
<protein>
    <submittedName>
        <fullName evidence="2">Uncharacterized protein</fullName>
    </submittedName>
</protein>
<sequence>MAATTLLRIIGGLLYAFLLHHILAATGWLSGPAGPTWVPMSATVSWLHT</sequence>
<dbReference type="Proteomes" id="UP001549031">
    <property type="component" value="Unassembled WGS sequence"/>
</dbReference>
<accession>A0ABV2H1L1</accession>
<name>A0ABV2H1L1_9HYPH</name>
<evidence type="ECO:0000313" key="2">
    <source>
        <dbReference type="EMBL" id="MET3584430.1"/>
    </source>
</evidence>
<keyword evidence="1" id="KW-0472">Membrane</keyword>
<keyword evidence="1" id="KW-1133">Transmembrane helix</keyword>
<proteinExistence type="predicted"/>
<dbReference type="EMBL" id="JBEPLJ010000002">
    <property type="protein sequence ID" value="MET3584430.1"/>
    <property type="molecule type" value="Genomic_DNA"/>
</dbReference>